<organism evidence="5 6">
    <name type="scientific">Sphaceloma murrayae</name>
    <dbReference type="NCBI Taxonomy" id="2082308"/>
    <lineage>
        <taxon>Eukaryota</taxon>
        <taxon>Fungi</taxon>
        <taxon>Dikarya</taxon>
        <taxon>Ascomycota</taxon>
        <taxon>Pezizomycotina</taxon>
        <taxon>Dothideomycetes</taxon>
        <taxon>Dothideomycetidae</taxon>
        <taxon>Myriangiales</taxon>
        <taxon>Elsinoaceae</taxon>
        <taxon>Sphaceloma</taxon>
    </lineage>
</organism>
<name>A0A2K1QHF7_9PEZI</name>
<protein>
    <submittedName>
        <fullName evidence="5">Pyroglutamyl-peptidase 1</fullName>
    </submittedName>
</protein>
<evidence type="ECO:0000313" key="5">
    <source>
        <dbReference type="EMBL" id="PNS14578.1"/>
    </source>
</evidence>
<dbReference type="Gene3D" id="3.40.630.20">
    <property type="entry name" value="Peptidase C15, pyroglutamyl peptidase I-like"/>
    <property type="match status" value="1"/>
</dbReference>
<dbReference type="GO" id="GO:0006508">
    <property type="term" value="P:proteolysis"/>
    <property type="evidence" value="ECO:0007669"/>
    <property type="project" value="UniProtKB-KW"/>
</dbReference>
<dbReference type="InterPro" id="IPR036440">
    <property type="entry name" value="Peptidase_C15-like_sf"/>
</dbReference>
<keyword evidence="4" id="KW-0788">Thiol protease</keyword>
<gene>
    <name evidence="5" type="ORF">CAC42_2635</name>
</gene>
<evidence type="ECO:0000256" key="2">
    <source>
        <dbReference type="ARBA" id="ARBA00022670"/>
    </source>
</evidence>
<evidence type="ECO:0000256" key="4">
    <source>
        <dbReference type="ARBA" id="ARBA00022807"/>
    </source>
</evidence>
<comment type="similarity">
    <text evidence="1">Belongs to the peptidase C15 family.</text>
</comment>
<keyword evidence="6" id="KW-1185">Reference proteome</keyword>
<dbReference type="InParanoid" id="A0A2K1QHF7"/>
<accession>A0A2K1QHF7</accession>
<evidence type="ECO:0000256" key="3">
    <source>
        <dbReference type="ARBA" id="ARBA00022801"/>
    </source>
</evidence>
<dbReference type="GO" id="GO:0008234">
    <property type="term" value="F:cysteine-type peptidase activity"/>
    <property type="evidence" value="ECO:0007669"/>
    <property type="project" value="UniProtKB-KW"/>
</dbReference>
<dbReference type="STRING" id="2082308.A0A2K1QHF7"/>
<dbReference type="SUPFAM" id="SSF53182">
    <property type="entry name" value="Pyrrolidone carboxyl peptidase (pyroglutamate aminopeptidase)"/>
    <property type="match status" value="1"/>
</dbReference>
<proteinExistence type="inferred from homology"/>
<keyword evidence="3" id="KW-0378">Hydrolase</keyword>
<comment type="caution">
    <text evidence="5">The sequence shown here is derived from an EMBL/GenBank/DDBJ whole genome shotgun (WGS) entry which is preliminary data.</text>
</comment>
<dbReference type="InterPro" id="IPR016125">
    <property type="entry name" value="Peptidase_C15-like"/>
</dbReference>
<dbReference type="EMBL" id="NKHZ01000085">
    <property type="protein sequence ID" value="PNS14578.1"/>
    <property type="molecule type" value="Genomic_DNA"/>
</dbReference>
<dbReference type="AlphaFoldDB" id="A0A2K1QHF7"/>
<dbReference type="PANTHER" id="PTHR23402">
    <property type="entry name" value="PROTEASE FAMILY C15 PYROGLUTAMYL-PEPTIDASE I-RELATED"/>
    <property type="match status" value="1"/>
</dbReference>
<dbReference type="OrthoDB" id="408631at2759"/>
<sequence length="261" mass="28378">MQRKTFNVFVTGFGPFPKDDSEQFEDNASHEVTKLLPSRLAAGSASNPSAVEINILNPTAGEGQYVKVEYGYIRDYCRRLHGETTDSGDGQGVDLYLHIGMAYGWEFVSVERCAYKQGMTSSWAKNGKGRKGYYVLPDNAGRTVEDLGPCPWDGVPIGLAPMVDVDGVVEGARALVGAKELFEGRKGIEIKQHPEAGTYCCGFIYYESLAHRWSKGREANVLFCHVPGQTDAGSLERARDGIVAVIAATVNQMVTKGEGKA</sequence>
<evidence type="ECO:0000313" key="6">
    <source>
        <dbReference type="Proteomes" id="UP000243797"/>
    </source>
</evidence>
<reference evidence="5 6" key="1">
    <citation type="submission" date="2017-06" db="EMBL/GenBank/DDBJ databases">
        <title>Draft genome sequence of a variant of Elsinoe murrayae.</title>
        <authorList>
            <person name="Cheng Q."/>
        </authorList>
    </citation>
    <scope>NUCLEOTIDE SEQUENCE [LARGE SCALE GENOMIC DNA]</scope>
    <source>
        <strain evidence="5 6">CQ-2017a</strain>
    </source>
</reference>
<dbReference type="PANTHER" id="PTHR23402:SF1">
    <property type="entry name" value="PYROGLUTAMYL-PEPTIDASE I"/>
    <property type="match status" value="1"/>
</dbReference>
<evidence type="ECO:0000256" key="1">
    <source>
        <dbReference type="ARBA" id="ARBA00006641"/>
    </source>
</evidence>
<dbReference type="Proteomes" id="UP000243797">
    <property type="component" value="Unassembled WGS sequence"/>
</dbReference>
<keyword evidence="2" id="KW-0645">Protease</keyword>